<feature type="transmembrane region" description="Helical" evidence="1">
    <location>
        <begin position="46"/>
        <end position="63"/>
    </location>
</feature>
<protein>
    <submittedName>
        <fullName evidence="2">Uncharacterized protein</fullName>
    </submittedName>
</protein>
<evidence type="ECO:0000256" key="1">
    <source>
        <dbReference type="SAM" id="Phobius"/>
    </source>
</evidence>
<proteinExistence type="predicted"/>
<dbReference type="EMBL" id="SRHE01000941">
    <property type="protein sequence ID" value="TWW07923.1"/>
    <property type="molecule type" value="Genomic_DNA"/>
</dbReference>
<feature type="transmembrane region" description="Helical" evidence="1">
    <location>
        <begin position="142"/>
        <end position="164"/>
    </location>
</feature>
<reference evidence="2 3" key="1">
    <citation type="submission" date="2019-08" db="EMBL/GenBank/DDBJ databases">
        <title>100 year-old enigma solved: identification of Planctomyces bekefii, the type genus and species of the phylum Planctomycetes.</title>
        <authorList>
            <person name="Svetlana D.N."/>
            <person name="Overmann J."/>
        </authorList>
    </citation>
    <scope>NUCLEOTIDE SEQUENCE [LARGE SCALE GENOMIC DNA]</scope>
    <source>
        <strain evidence="2">Phe10_nw2017</strain>
    </source>
</reference>
<organism evidence="2 3">
    <name type="scientific">Planctomyces bekefii</name>
    <dbReference type="NCBI Taxonomy" id="1653850"/>
    <lineage>
        <taxon>Bacteria</taxon>
        <taxon>Pseudomonadati</taxon>
        <taxon>Planctomycetota</taxon>
        <taxon>Planctomycetia</taxon>
        <taxon>Planctomycetales</taxon>
        <taxon>Planctomycetaceae</taxon>
        <taxon>Planctomyces</taxon>
    </lineage>
</organism>
<keyword evidence="3" id="KW-1185">Reference proteome</keyword>
<feature type="non-terminal residue" evidence="2">
    <location>
        <position position="1"/>
    </location>
</feature>
<dbReference type="Proteomes" id="UP000321083">
    <property type="component" value="Unassembled WGS sequence"/>
</dbReference>
<keyword evidence="1" id="KW-0812">Transmembrane</keyword>
<keyword evidence="1" id="KW-0472">Membrane</keyword>
<name>A0A5C6M190_9PLAN</name>
<evidence type="ECO:0000313" key="2">
    <source>
        <dbReference type="EMBL" id="TWW07923.1"/>
    </source>
</evidence>
<evidence type="ECO:0000313" key="3">
    <source>
        <dbReference type="Proteomes" id="UP000321083"/>
    </source>
</evidence>
<feature type="transmembrane region" description="Helical" evidence="1">
    <location>
        <begin position="20"/>
        <end position="41"/>
    </location>
</feature>
<sequence>SVDHLATAVTPLNFEYYPYSHSLLMSIVYSVLLGGTVGFFLKSRRAAIGVALVVASHWLLDYVTHRPDLPISFDHTIVGLGMWNSVTATVALETSMFALGIFLYLKETSLSNGRQKWFWGLIGFLLLIYAGNIFGPKPPVDMAPALIAGPALAMWLLVLWGYLVDRDQRSN</sequence>
<dbReference type="AlphaFoldDB" id="A0A5C6M190"/>
<gene>
    <name evidence="2" type="ORF">E3A20_29470</name>
</gene>
<keyword evidence="1" id="KW-1133">Transmembrane helix</keyword>
<accession>A0A5C6M190</accession>
<reference evidence="2 3" key="2">
    <citation type="submission" date="2019-08" db="EMBL/GenBank/DDBJ databases">
        <authorList>
            <person name="Henke P."/>
        </authorList>
    </citation>
    <scope>NUCLEOTIDE SEQUENCE [LARGE SCALE GENOMIC DNA]</scope>
    <source>
        <strain evidence="2">Phe10_nw2017</strain>
    </source>
</reference>
<comment type="caution">
    <text evidence="2">The sequence shown here is derived from an EMBL/GenBank/DDBJ whole genome shotgun (WGS) entry which is preliminary data.</text>
</comment>
<feature type="transmembrane region" description="Helical" evidence="1">
    <location>
        <begin position="83"/>
        <end position="105"/>
    </location>
</feature>
<feature type="transmembrane region" description="Helical" evidence="1">
    <location>
        <begin position="117"/>
        <end position="136"/>
    </location>
</feature>